<feature type="signal peptide" evidence="3">
    <location>
        <begin position="1"/>
        <end position="24"/>
    </location>
</feature>
<dbReference type="EMBL" id="JAANQT010001843">
    <property type="protein sequence ID" value="KAG1303817.1"/>
    <property type="molecule type" value="Genomic_DNA"/>
</dbReference>
<keyword evidence="3" id="KW-0732">Signal</keyword>
<accession>A0A9P6X2D0</accession>
<name>A0A9P6X2D0_RHIOR</name>
<evidence type="ECO:0000313" key="5">
    <source>
        <dbReference type="Proteomes" id="UP000716291"/>
    </source>
</evidence>
<dbReference type="OrthoDB" id="2226122at2759"/>
<reference evidence="4" key="1">
    <citation type="journal article" date="2020" name="Microb. Genom.">
        <title>Genetic diversity of clinical and environmental Mucorales isolates obtained from an investigation of mucormycosis cases among solid organ transplant recipients.</title>
        <authorList>
            <person name="Nguyen M.H."/>
            <person name="Kaul D."/>
            <person name="Muto C."/>
            <person name="Cheng S.J."/>
            <person name="Richter R.A."/>
            <person name="Bruno V.M."/>
            <person name="Liu G."/>
            <person name="Beyhan S."/>
            <person name="Sundermann A.J."/>
            <person name="Mounaud S."/>
            <person name="Pasculle A.W."/>
            <person name="Nierman W.C."/>
            <person name="Driscoll E."/>
            <person name="Cumbie R."/>
            <person name="Clancy C.J."/>
            <person name="Dupont C.L."/>
        </authorList>
    </citation>
    <scope>NUCLEOTIDE SEQUENCE</scope>
    <source>
        <strain evidence="4">GL11</strain>
    </source>
</reference>
<dbReference type="Proteomes" id="UP000716291">
    <property type="component" value="Unassembled WGS sequence"/>
</dbReference>
<feature type="region of interest" description="Disordered" evidence="1">
    <location>
        <begin position="57"/>
        <end position="76"/>
    </location>
</feature>
<gene>
    <name evidence="4" type="ORF">G6F64_009741</name>
</gene>
<feature type="region of interest" description="Disordered" evidence="1">
    <location>
        <begin position="91"/>
        <end position="140"/>
    </location>
</feature>
<keyword evidence="2" id="KW-0812">Transmembrane</keyword>
<evidence type="ECO:0000256" key="1">
    <source>
        <dbReference type="SAM" id="MobiDB-lite"/>
    </source>
</evidence>
<feature type="region of interest" description="Disordered" evidence="1">
    <location>
        <begin position="303"/>
        <end position="325"/>
    </location>
</feature>
<keyword evidence="2" id="KW-1133">Transmembrane helix</keyword>
<proteinExistence type="predicted"/>
<keyword evidence="5" id="KW-1185">Reference proteome</keyword>
<feature type="chain" id="PRO_5040307537" description="Mid2 domain-containing protein" evidence="3">
    <location>
        <begin position="25"/>
        <end position="325"/>
    </location>
</feature>
<evidence type="ECO:0000256" key="3">
    <source>
        <dbReference type="SAM" id="SignalP"/>
    </source>
</evidence>
<evidence type="ECO:0000313" key="4">
    <source>
        <dbReference type="EMBL" id="KAG1303817.1"/>
    </source>
</evidence>
<protein>
    <recommendedName>
        <fullName evidence="6">Mid2 domain-containing protein</fullName>
    </recommendedName>
</protein>
<keyword evidence="2" id="KW-0472">Membrane</keyword>
<feature type="compositionally biased region" description="Polar residues" evidence="1">
    <location>
        <begin position="96"/>
        <end position="134"/>
    </location>
</feature>
<dbReference type="AlphaFoldDB" id="A0A9P6X2D0"/>
<comment type="caution">
    <text evidence="4">The sequence shown here is derived from an EMBL/GenBank/DDBJ whole genome shotgun (WGS) entry which is preliminary data.</text>
</comment>
<evidence type="ECO:0000256" key="2">
    <source>
        <dbReference type="SAM" id="Phobius"/>
    </source>
</evidence>
<sequence length="325" mass="35703">MKIKWKAINTLAMISICMTSTIQSQLPGDISQIIDCLTLDTVSLLDHQQPASSNAPTFWAPQISSPPSSPTPSTIKLPKRQTITTMSKLSKDPSVTFKNPTTRPSSFDASMVNSRSPATEHTTKTSKAALNATPSEPPKFSTEKINSLTQSENGVYPTLIRLPSEQTKISNSFKVALIRTSITESDITERGTVTATITSDPKNAIVNDDQTSKPGTIAGAVIGSVLGLTVIVALFIWINRFRGRMGIDRSNPEFDRRDLDCVNPSRPCTQIRTPNSNTVFPMASQPSQHESFYKDADVIPYQPQLLDMPSPTDYEYSNDRYENSN</sequence>
<organism evidence="4 5">
    <name type="scientific">Rhizopus oryzae</name>
    <name type="common">Mucormycosis agent</name>
    <name type="synonym">Rhizopus arrhizus var. delemar</name>
    <dbReference type="NCBI Taxonomy" id="64495"/>
    <lineage>
        <taxon>Eukaryota</taxon>
        <taxon>Fungi</taxon>
        <taxon>Fungi incertae sedis</taxon>
        <taxon>Mucoromycota</taxon>
        <taxon>Mucoromycotina</taxon>
        <taxon>Mucoromycetes</taxon>
        <taxon>Mucorales</taxon>
        <taxon>Mucorineae</taxon>
        <taxon>Rhizopodaceae</taxon>
        <taxon>Rhizopus</taxon>
    </lineage>
</organism>
<feature type="transmembrane region" description="Helical" evidence="2">
    <location>
        <begin position="217"/>
        <end position="238"/>
    </location>
</feature>
<evidence type="ECO:0008006" key="6">
    <source>
        <dbReference type="Google" id="ProtNLM"/>
    </source>
</evidence>
<dbReference type="CDD" id="cd12087">
    <property type="entry name" value="TM_EGFR-like"/>
    <property type="match status" value="1"/>
</dbReference>